<dbReference type="GO" id="GO:0005886">
    <property type="term" value="C:plasma membrane"/>
    <property type="evidence" value="ECO:0007669"/>
    <property type="project" value="UniProtKB-SubCell"/>
</dbReference>
<dbReference type="EMBL" id="NHRY01000167">
    <property type="protein sequence ID" value="PPQ32496.1"/>
    <property type="molecule type" value="Genomic_DNA"/>
</dbReference>
<feature type="transmembrane region" description="Helical" evidence="7">
    <location>
        <begin position="90"/>
        <end position="111"/>
    </location>
</feature>
<dbReference type="NCBIfam" id="TIGR03476">
    <property type="entry name" value="HpnL"/>
    <property type="match status" value="1"/>
</dbReference>
<evidence type="ECO:0000313" key="8">
    <source>
        <dbReference type="EMBL" id="PPQ32496.1"/>
    </source>
</evidence>
<comment type="caution">
    <text evidence="8">The sequence shown here is derived from an EMBL/GenBank/DDBJ whole genome shotgun (WGS) entry which is preliminary data.</text>
</comment>
<protein>
    <recommendedName>
        <fullName evidence="10">TIGR00374 family protein</fullName>
    </recommendedName>
</protein>
<keyword evidence="4 7" id="KW-1133">Transmembrane helix</keyword>
<proteinExistence type="predicted"/>
<feature type="transmembrane region" description="Helical" evidence="7">
    <location>
        <begin position="208"/>
        <end position="226"/>
    </location>
</feature>
<dbReference type="InterPro" id="IPR022791">
    <property type="entry name" value="L-PG_synthase/AglD"/>
</dbReference>
<dbReference type="PANTHER" id="PTHR40277">
    <property type="entry name" value="BLL5419 PROTEIN"/>
    <property type="match status" value="1"/>
</dbReference>
<reference evidence="8 9" key="1">
    <citation type="journal article" date="2018" name="Arch. Microbiol.">
        <title>New insights into the metabolic potential of the phototrophic purple bacterium Rhodopila globiformis DSM 161(T) from its draft genome sequence and evidence for a vanadium-dependent nitrogenase.</title>
        <authorList>
            <person name="Imhoff J.F."/>
            <person name="Rahn T."/>
            <person name="Kunzel S."/>
            <person name="Neulinger S.C."/>
        </authorList>
    </citation>
    <scope>NUCLEOTIDE SEQUENCE [LARGE SCALE GENOMIC DNA]</scope>
    <source>
        <strain evidence="8 9">DSM 161</strain>
    </source>
</reference>
<feature type="transmembrane region" description="Helical" evidence="7">
    <location>
        <begin position="332"/>
        <end position="353"/>
    </location>
</feature>
<comment type="subcellular location">
    <subcellularLocation>
        <location evidence="1">Cell membrane</location>
        <topology evidence="1">Multi-pass membrane protein</topology>
    </subcellularLocation>
</comment>
<evidence type="ECO:0000256" key="3">
    <source>
        <dbReference type="ARBA" id="ARBA00022692"/>
    </source>
</evidence>
<dbReference type="AlphaFoldDB" id="A0A2S6NCZ8"/>
<evidence type="ECO:0000256" key="7">
    <source>
        <dbReference type="SAM" id="Phobius"/>
    </source>
</evidence>
<evidence type="ECO:0000256" key="4">
    <source>
        <dbReference type="ARBA" id="ARBA00022989"/>
    </source>
</evidence>
<dbReference type="Pfam" id="PF03706">
    <property type="entry name" value="LPG_synthase_TM"/>
    <property type="match status" value="1"/>
</dbReference>
<sequence length="417" mass="44678">MAARGKGSGDGGPDEAGRACYQGCHLNSIDDGGGMFGALHNRRMPEGKRWPPGRVSHDDGYGSGRNRHQSHTDACPGGLGSAEAGGMKRLSYILALIGLLVTILLLSWFGFGNVLEVTGRVGWFEFGVIVIWQIVIFIVIGLAWDVLMPPRIRRRPWVMIWGRMVRDAATNCLPFSQIGGFIVGARAVTLHGIRWPTAAASTVVDITAEFLAEIAFVAIGLGIVLTRVPHSDLAVPIEVGIGLAVLACFAFIWVQKGAAPVFARIGRRIASRRFANAEERMEVFQAELTLLYSHGGRLALGFLLHLIGWICTGVAGWITYHALGVPIDFDDALAIEALLAAVAAMAFLVPVNAGVQEAGYAGLGAIFGVPPELSLAVSLVRRARDIVVGVPILMVWQLVEVRRLRESKAAADAPAPR</sequence>
<dbReference type="NCBIfam" id="TIGR00374">
    <property type="entry name" value="flippase-like domain"/>
    <property type="match status" value="1"/>
</dbReference>
<evidence type="ECO:0000256" key="5">
    <source>
        <dbReference type="ARBA" id="ARBA00023136"/>
    </source>
</evidence>
<name>A0A2S6NCZ8_RHOGL</name>
<evidence type="ECO:0000256" key="6">
    <source>
        <dbReference type="SAM" id="MobiDB-lite"/>
    </source>
</evidence>
<evidence type="ECO:0000256" key="2">
    <source>
        <dbReference type="ARBA" id="ARBA00022475"/>
    </source>
</evidence>
<feature type="region of interest" description="Disordered" evidence="6">
    <location>
        <begin position="47"/>
        <end position="77"/>
    </location>
</feature>
<keyword evidence="9" id="KW-1185">Reference proteome</keyword>
<dbReference type="Proteomes" id="UP000239724">
    <property type="component" value="Unassembled WGS sequence"/>
</dbReference>
<keyword evidence="5 7" id="KW-0472">Membrane</keyword>
<keyword evidence="2" id="KW-1003">Cell membrane</keyword>
<dbReference type="PANTHER" id="PTHR40277:SF1">
    <property type="entry name" value="BLL5419 PROTEIN"/>
    <property type="match status" value="1"/>
</dbReference>
<evidence type="ECO:0000256" key="1">
    <source>
        <dbReference type="ARBA" id="ARBA00004651"/>
    </source>
</evidence>
<evidence type="ECO:0000313" key="9">
    <source>
        <dbReference type="Proteomes" id="UP000239724"/>
    </source>
</evidence>
<accession>A0A2S6NCZ8</accession>
<feature type="transmembrane region" description="Helical" evidence="7">
    <location>
        <begin position="233"/>
        <end position="254"/>
    </location>
</feature>
<organism evidence="8 9">
    <name type="scientific">Rhodopila globiformis</name>
    <name type="common">Rhodopseudomonas globiformis</name>
    <dbReference type="NCBI Taxonomy" id="1071"/>
    <lineage>
        <taxon>Bacteria</taxon>
        <taxon>Pseudomonadati</taxon>
        <taxon>Pseudomonadota</taxon>
        <taxon>Alphaproteobacteria</taxon>
        <taxon>Acetobacterales</taxon>
        <taxon>Acetobacteraceae</taxon>
        <taxon>Rhodopila</taxon>
    </lineage>
</organism>
<feature type="transmembrane region" description="Helical" evidence="7">
    <location>
        <begin position="298"/>
        <end position="320"/>
    </location>
</feature>
<feature type="transmembrane region" description="Helical" evidence="7">
    <location>
        <begin position="123"/>
        <end position="147"/>
    </location>
</feature>
<gene>
    <name evidence="8" type="ORF">CCS01_15725</name>
</gene>
<evidence type="ECO:0008006" key="10">
    <source>
        <dbReference type="Google" id="ProtNLM"/>
    </source>
</evidence>
<keyword evidence="3 7" id="KW-0812">Transmembrane</keyword>
<feature type="compositionally biased region" description="Basic and acidic residues" evidence="6">
    <location>
        <begin position="47"/>
        <end position="60"/>
    </location>
</feature>